<protein>
    <recommendedName>
        <fullName evidence="4">Secreted protein</fullName>
    </recommendedName>
</protein>
<keyword evidence="1" id="KW-0732">Signal</keyword>
<evidence type="ECO:0008006" key="4">
    <source>
        <dbReference type="Google" id="ProtNLM"/>
    </source>
</evidence>
<dbReference type="EMBL" id="JBANDL010000002">
    <property type="protein sequence ID" value="MEI2454443.1"/>
    <property type="molecule type" value="Genomic_DNA"/>
</dbReference>
<feature type="signal peptide" evidence="1">
    <location>
        <begin position="1"/>
        <end position="24"/>
    </location>
</feature>
<dbReference type="RefSeq" id="WP_336131404.1">
    <property type="nucleotide sequence ID" value="NZ_JBANDL010000002.1"/>
</dbReference>
<accession>A0ABU8D0B4</accession>
<evidence type="ECO:0000313" key="2">
    <source>
        <dbReference type="EMBL" id="MEI2454443.1"/>
    </source>
</evidence>
<name>A0ABU8D0B4_9GAMM</name>
<dbReference type="Proteomes" id="UP001387215">
    <property type="component" value="Unassembled WGS sequence"/>
</dbReference>
<comment type="caution">
    <text evidence="2">The sequence shown here is derived from an EMBL/GenBank/DDBJ whole genome shotgun (WGS) entry which is preliminary data.</text>
</comment>
<gene>
    <name evidence="2" type="ORF">V2J18_07100</name>
</gene>
<organism evidence="2 3">
    <name type="scientific">Lysobacter firmicutimachus</name>
    <dbReference type="NCBI Taxonomy" id="1792846"/>
    <lineage>
        <taxon>Bacteria</taxon>
        <taxon>Pseudomonadati</taxon>
        <taxon>Pseudomonadota</taxon>
        <taxon>Gammaproteobacteria</taxon>
        <taxon>Lysobacterales</taxon>
        <taxon>Lysobacteraceae</taxon>
        <taxon>Lysobacter</taxon>
    </lineage>
</organism>
<reference evidence="2 3" key="1">
    <citation type="submission" date="2024-02" db="EMBL/GenBank/DDBJ databases">
        <title>Lysobacter Genome Sequencing and Mining.</title>
        <authorList>
            <person name="Bierman J."/>
            <person name="Walker M.C."/>
        </authorList>
    </citation>
    <scope>NUCLEOTIDE SEQUENCE [LARGE SCALE GENOMIC DNA]</scope>
    <source>
        <strain evidence="2 3">PB6250</strain>
    </source>
</reference>
<feature type="chain" id="PRO_5045294008" description="Secreted protein" evidence="1">
    <location>
        <begin position="25"/>
        <end position="164"/>
    </location>
</feature>
<proteinExistence type="predicted"/>
<evidence type="ECO:0000256" key="1">
    <source>
        <dbReference type="SAM" id="SignalP"/>
    </source>
</evidence>
<keyword evidence="3" id="KW-1185">Reference proteome</keyword>
<evidence type="ECO:0000313" key="3">
    <source>
        <dbReference type="Proteomes" id="UP001387215"/>
    </source>
</evidence>
<sequence>MPNQVTSMKAIATVLMSGALLAFSAQVTSQPMRAKPEDVCAGLSSIKSIPLNEAWPIDDENYKTLKEKRKQTTPCLIDRITDGTSMKDPRSEPTKVDGFVAGDLAFFLLSDFNVVSFEGVLPQEVRSELPSKGVIAYFDWVHKPGNREKLQAAAKEWVRIHPIK</sequence>